<dbReference type="Pfam" id="PF00496">
    <property type="entry name" value="SBP_bac_5"/>
    <property type="match status" value="1"/>
</dbReference>
<organism evidence="6 7">
    <name type="scientific">Pseudoroseomonas ludipueritiae</name>
    <dbReference type="NCBI Taxonomy" id="198093"/>
    <lineage>
        <taxon>Bacteria</taxon>
        <taxon>Pseudomonadati</taxon>
        <taxon>Pseudomonadota</taxon>
        <taxon>Alphaproteobacteria</taxon>
        <taxon>Acetobacterales</taxon>
        <taxon>Acetobacteraceae</taxon>
        <taxon>Pseudoroseomonas</taxon>
    </lineage>
</organism>
<dbReference type="Gene3D" id="3.10.105.10">
    <property type="entry name" value="Dipeptide-binding Protein, Domain 3"/>
    <property type="match status" value="1"/>
</dbReference>
<comment type="caution">
    <text evidence="6">The sequence shown here is derived from an EMBL/GenBank/DDBJ whole genome shotgun (WGS) entry which is preliminary data.</text>
</comment>
<evidence type="ECO:0000259" key="5">
    <source>
        <dbReference type="Pfam" id="PF00496"/>
    </source>
</evidence>
<sequence>MQRRSFIAGAALATAALSAPRLASSQKASVLRFVPQADLALLDPVQTTGLVTRNHGMMVFDTLYGVDEHAAPHPQMAEGHVVEQDGRLWTIRLREGLRFHDGTPVLARDCVASIRRWGSRDAFGMALMAATDELSAPDDRTVRFRLKRPFPLLPDALGKAGSNICPIMPERLAATPGTQPVAEMVGSGPYRFVAGERVPGALAVYQRFDGYVPRQEGTASMLAGPRVAHFERVEWHTMPDAATAAAALQSGQMDWWEQPVMDLVPLLRRRRELKIEVLDTAGAFTMVRPNHLQPPFDNPAIRRALMGAIRQQDYMQVVAGEDRSLWKDRSGFFLPGAPMASEAGLEALPTAYDPAKIRADLAAAGYANERVVLLVPADFPVLNAMSEVTADMLRKVGINLDYQSLDWGTVLQRLASQEPLDKGGWSMFCNFSLGVGVMNPAAHNYMRGNGRRATFGWYDSPRMEALRDAWFAAADAESQRRICRDMQLLAFEEVPFYPTGVFYQPTAYRAELTGMLKGAPLFTNLRRAS</sequence>
<dbReference type="InterPro" id="IPR030678">
    <property type="entry name" value="Peptide/Ni-bd"/>
</dbReference>
<dbReference type="SUPFAM" id="SSF53850">
    <property type="entry name" value="Periplasmic binding protein-like II"/>
    <property type="match status" value="1"/>
</dbReference>
<dbReference type="EMBL" id="JACTUZ010000007">
    <property type="protein sequence ID" value="MBC9176042.1"/>
    <property type="molecule type" value="Genomic_DNA"/>
</dbReference>
<reference evidence="6 7" key="1">
    <citation type="journal article" date="2009" name="Int. J. Syst. Evol. Microbiol.">
        <title>Transfer of Teichococcus ludipueritiae and Muricoccus roseus to the genus Roseomonas, as Roseomonas ludipueritiae comb. nov. and Roseomonas rosea comb. nov., respectively, and emended description of the genus Roseomonas.</title>
        <authorList>
            <person name="Sanchez-Porro C."/>
            <person name="Gallego V."/>
            <person name="Busse H.J."/>
            <person name="Kampfer P."/>
            <person name="Ventosa A."/>
        </authorList>
    </citation>
    <scope>NUCLEOTIDE SEQUENCE [LARGE SCALE GENOMIC DNA]</scope>
    <source>
        <strain evidence="6 7">DSM 14915</strain>
    </source>
</reference>
<dbReference type="PANTHER" id="PTHR30290">
    <property type="entry name" value="PERIPLASMIC BINDING COMPONENT OF ABC TRANSPORTER"/>
    <property type="match status" value="1"/>
</dbReference>
<dbReference type="RefSeq" id="WP_187777209.1">
    <property type="nucleotide sequence ID" value="NZ_JACTUZ010000007.1"/>
</dbReference>
<dbReference type="InterPro" id="IPR000914">
    <property type="entry name" value="SBP_5_dom"/>
</dbReference>
<feature type="chain" id="PRO_5047328058" evidence="4">
    <location>
        <begin position="24"/>
        <end position="529"/>
    </location>
</feature>
<dbReference type="PANTHER" id="PTHR30290:SF38">
    <property type="entry name" value="D,D-DIPEPTIDE-BINDING PERIPLASMIC PROTEIN DDPA-RELATED"/>
    <property type="match status" value="1"/>
</dbReference>
<protein>
    <submittedName>
        <fullName evidence="6">ABC transporter substrate-binding protein</fullName>
    </submittedName>
</protein>
<name>A0ABR7R306_9PROT</name>
<feature type="domain" description="Solute-binding protein family 5" evidence="5">
    <location>
        <begin position="72"/>
        <end position="427"/>
    </location>
</feature>
<dbReference type="Proteomes" id="UP000603940">
    <property type="component" value="Unassembled WGS sequence"/>
</dbReference>
<evidence type="ECO:0000256" key="1">
    <source>
        <dbReference type="ARBA" id="ARBA00004418"/>
    </source>
</evidence>
<evidence type="ECO:0000256" key="2">
    <source>
        <dbReference type="ARBA" id="ARBA00005695"/>
    </source>
</evidence>
<gene>
    <name evidence="6" type="ORF">IBL25_03665</name>
</gene>
<evidence type="ECO:0000313" key="7">
    <source>
        <dbReference type="Proteomes" id="UP000603940"/>
    </source>
</evidence>
<evidence type="ECO:0000256" key="3">
    <source>
        <dbReference type="ARBA" id="ARBA00022729"/>
    </source>
</evidence>
<dbReference type="PIRSF" id="PIRSF002741">
    <property type="entry name" value="MppA"/>
    <property type="match status" value="1"/>
</dbReference>
<dbReference type="Gene3D" id="3.40.190.10">
    <property type="entry name" value="Periplasmic binding protein-like II"/>
    <property type="match status" value="1"/>
</dbReference>
<comment type="similarity">
    <text evidence="2">Belongs to the bacterial solute-binding protein 5 family.</text>
</comment>
<comment type="subcellular location">
    <subcellularLocation>
        <location evidence="1">Periplasm</location>
    </subcellularLocation>
</comment>
<proteinExistence type="inferred from homology"/>
<evidence type="ECO:0000313" key="6">
    <source>
        <dbReference type="EMBL" id="MBC9176042.1"/>
    </source>
</evidence>
<accession>A0ABR7R306</accession>
<feature type="signal peptide" evidence="4">
    <location>
        <begin position="1"/>
        <end position="23"/>
    </location>
</feature>
<dbReference type="CDD" id="cd08502">
    <property type="entry name" value="PBP2_NikA_DppA_OppA_like_16"/>
    <property type="match status" value="1"/>
</dbReference>
<dbReference type="InterPro" id="IPR039424">
    <property type="entry name" value="SBP_5"/>
</dbReference>
<keyword evidence="3 4" id="KW-0732">Signal</keyword>
<keyword evidence="7" id="KW-1185">Reference proteome</keyword>
<evidence type="ECO:0000256" key="4">
    <source>
        <dbReference type="SAM" id="SignalP"/>
    </source>
</evidence>